<gene>
    <name evidence="15" type="ORF">KS419_09380</name>
</gene>
<evidence type="ECO:0000256" key="6">
    <source>
        <dbReference type="ARBA" id="ARBA00022679"/>
    </source>
</evidence>
<keyword evidence="7" id="KW-0547">Nucleotide-binding</keyword>
<sequence>MKIRRTLQTRYLALIILSIFTIPVSFVVASFLVYIPAIFVNSDRINVYDNSEVEEYWHEEAREFQDLSEDRVIAVLEKAVEDYKSSNVFWVDETGQTRFVSDTNLAIPDVWEPTYTIDFMKQSYGGDPFTVVAFVGENRDRGFVVLQIDRQNINYPIHQLDFYYQYIYMFVIVLLVLLFVFLSWLFFRSIRKRLVLLQTSMELDYHDIPDKVTVREKDEIGALEESFNRMVDRLKDSRNREQEEEKLRKELIANLSHDIRTPLATIRAHAYSLKSEELSTLGQESITIIDNKIDHLHTLIENLLSYTLLTSGRYTYRPEKVEMNRTIRLALKAWYPIFEREQFTVDIQLFKEPVYWNLDPNWLERILDNLFQNVVRHAKSGKYISITCEDNTIYIRDKGPGMYSGSEQRGVGIGLSIVEIMTKEMGIVLDIDTSEKGTTITMTKK</sequence>
<protein>
    <recommendedName>
        <fullName evidence="3">histidine kinase</fullName>
        <ecNumber evidence="3">2.7.13.3</ecNumber>
    </recommendedName>
</protein>
<keyword evidence="6" id="KW-0808">Transferase</keyword>
<dbReference type="PANTHER" id="PTHR45528:SF1">
    <property type="entry name" value="SENSOR HISTIDINE KINASE CPXA"/>
    <property type="match status" value="1"/>
</dbReference>
<dbReference type="InterPro" id="IPR003594">
    <property type="entry name" value="HATPase_dom"/>
</dbReference>
<dbReference type="PANTHER" id="PTHR45528">
    <property type="entry name" value="SENSOR HISTIDINE KINASE CPXA"/>
    <property type="match status" value="1"/>
</dbReference>
<dbReference type="SMART" id="SM00388">
    <property type="entry name" value="HisKA"/>
    <property type="match status" value="1"/>
</dbReference>
<comment type="subcellular location">
    <subcellularLocation>
        <location evidence="2">Cell membrane</location>
        <topology evidence="2">Multi-pass membrane protein</topology>
    </subcellularLocation>
</comment>
<dbReference type="RefSeq" id="WP_217066078.1">
    <property type="nucleotide sequence ID" value="NZ_JAHQCS010000088.1"/>
</dbReference>
<dbReference type="InterPro" id="IPR003661">
    <property type="entry name" value="HisK_dim/P_dom"/>
</dbReference>
<dbReference type="Pfam" id="PF00672">
    <property type="entry name" value="HAMP"/>
    <property type="match status" value="1"/>
</dbReference>
<dbReference type="SMART" id="SM00304">
    <property type="entry name" value="HAMP"/>
    <property type="match status" value="1"/>
</dbReference>
<evidence type="ECO:0000256" key="1">
    <source>
        <dbReference type="ARBA" id="ARBA00000085"/>
    </source>
</evidence>
<dbReference type="EC" id="2.7.13.3" evidence="3"/>
<keyword evidence="12" id="KW-1133">Transmembrane helix</keyword>
<evidence type="ECO:0000256" key="3">
    <source>
        <dbReference type="ARBA" id="ARBA00012438"/>
    </source>
</evidence>
<evidence type="ECO:0000256" key="11">
    <source>
        <dbReference type="ARBA" id="ARBA00023136"/>
    </source>
</evidence>
<dbReference type="InterPro" id="IPR050398">
    <property type="entry name" value="HssS/ArlS-like"/>
</dbReference>
<dbReference type="CDD" id="cd00082">
    <property type="entry name" value="HisKA"/>
    <property type="match status" value="1"/>
</dbReference>
<proteinExistence type="predicted"/>
<dbReference type="Pfam" id="PF02518">
    <property type="entry name" value="HATPase_c"/>
    <property type="match status" value="1"/>
</dbReference>
<feature type="domain" description="HAMP" evidence="14">
    <location>
        <begin position="188"/>
        <end position="239"/>
    </location>
</feature>
<dbReference type="SMART" id="SM00387">
    <property type="entry name" value="HATPase_c"/>
    <property type="match status" value="1"/>
</dbReference>
<dbReference type="InterPro" id="IPR003660">
    <property type="entry name" value="HAMP_dom"/>
</dbReference>
<evidence type="ECO:0000256" key="12">
    <source>
        <dbReference type="SAM" id="Phobius"/>
    </source>
</evidence>
<dbReference type="InterPro" id="IPR005467">
    <property type="entry name" value="His_kinase_dom"/>
</dbReference>
<comment type="caution">
    <text evidence="15">The sequence shown here is derived from an EMBL/GenBank/DDBJ whole genome shotgun (WGS) entry which is preliminary data.</text>
</comment>
<keyword evidence="12" id="KW-0812">Transmembrane</keyword>
<evidence type="ECO:0000256" key="8">
    <source>
        <dbReference type="ARBA" id="ARBA00022777"/>
    </source>
</evidence>
<feature type="domain" description="Histidine kinase" evidence="13">
    <location>
        <begin position="254"/>
        <end position="445"/>
    </location>
</feature>
<evidence type="ECO:0000256" key="4">
    <source>
        <dbReference type="ARBA" id="ARBA00022475"/>
    </source>
</evidence>
<reference evidence="15 16" key="1">
    <citation type="submission" date="2021-06" db="EMBL/GenBank/DDBJ databases">
        <title>Bacillus sp. RD4P76, an endophyte from a halophyte.</title>
        <authorList>
            <person name="Sun J.-Q."/>
        </authorList>
    </citation>
    <scope>NUCLEOTIDE SEQUENCE [LARGE SCALE GENOMIC DNA]</scope>
    <source>
        <strain evidence="15 16">CGMCC 1.15917</strain>
    </source>
</reference>
<organism evidence="15 16">
    <name type="scientific">Evansella tamaricis</name>
    <dbReference type="NCBI Taxonomy" id="2069301"/>
    <lineage>
        <taxon>Bacteria</taxon>
        <taxon>Bacillati</taxon>
        <taxon>Bacillota</taxon>
        <taxon>Bacilli</taxon>
        <taxon>Bacillales</taxon>
        <taxon>Bacillaceae</taxon>
        <taxon>Evansella</taxon>
    </lineage>
</organism>
<dbReference type="PROSITE" id="PS50109">
    <property type="entry name" value="HIS_KIN"/>
    <property type="match status" value="1"/>
</dbReference>
<keyword evidence="10" id="KW-0902">Two-component regulatory system</keyword>
<evidence type="ECO:0000256" key="2">
    <source>
        <dbReference type="ARBA" id="ARBA00004651"/>
    </source>
</evidence>
<keyword evidence="16" id="KW-1185">Reference proteome</keyword>
<name>A0ABS6JEL0_9BACI</name>
<feature type="transmembrane region" description="Helical" evidence="12">
    <location>
        <begin position="12"/>
        <end position="39"/>
    </location>
</feature>
<evidence type="ECO:0000259" key="14">
    <source>
        <dbReference type="PROSITE" id="PS50885"/>
    </source>
</evidence>
<evidence type="ECO:0000256" key="5">
    <source>
        <dbReference type="ARBA" id="ARBA00022553"/>
    </source>
</evidence>
<evidence type="ECO:0000313" key="15">
    <source>
        <dbReference type="EMBL" id="MBU9711948.1"/>
    </source>
</evidence>
<evidence type="ECO:0000256" key="10">
    <source>
        <dbReference type="ARBA" id="ARBA00023012"/>
    </source>
</evidence>
<keyword evidence="9" id="KW-0067">ATP-binding</keyword>
<comment type="catalytic activity">
    <reaction evidence="1">
        <text>ATP + protein L-histidine = ADP + protein N-phospho-L-histidine.</text>
        <dbReference type="EC" id="2.7.13.3"/>
    </reaction>
</comment>
<dbReference type="Pfam" id="PF00512">
    <property type="entry name" value="HisKA"/>
    <property type="match status" value="1"/>
</dbReference>
<dbReference type="EMBL" id="JAHQCS010000088">
    <property type="protein sequence ID" value="MBU9711948.1"/>
    <property type="molecule type" value="Genomic_DNA"/>
</dbReference>
<keyword evidence="8 15" id="KW-0418">Kinase</keyword>
<dbReference type="PROSITE" id="PS50885">
    <property type="entry name" value="HAMP"/>
    <property type="match status" value="1"/>
</dbReference>
<evidence type="ECO:0000256" key="7">
    <source>
        <dbReference type="ARBA" id="ARBA00022741"/>
    </source>
</evidence>
<evidence type="ECO:0000259" key="13">
    <source>
        <dbReference type="PROSITE" id="PS50109"/>
    </source>
</evidence>
<keyword evidence="11 12" id="KW-0472">Membrane</keyword>
<keyword evidence="4" id="KW-1003">Cell membrane</keyword>
<dbReference type="CDD" id="cd06225">
    <property type="entry name" value="HAMP"/>
    <property type="match status" value="1"/>
</dbReference>
<feature type="transmembrane region" description="Helical" evidence="12">
    <location>
        <begin position="166"/>
        <end position="187"/>
    </location>
</feature>
<dbReference type="Proteomes" id="UP000784880">
    <property type="component" value="Unassembled WGS sequence"/>
</dbReference>
<keyword evidence="5" id="KW-0597">Phosphoprotein</keyword>
<evidence type="ECO:0000256" key="9">
    <source>
        <dbReference type="ARBA" id="ARBA00022840"/>
    </source>
</evidence>
<dbReference type="GO" id="GO:0016301">
    <property type="term" value="F:kinase activity"/>
    <property type="evidence" value="ECO:0007669"/>
    <property type="project" value="UniProtKB-KW"/>
</dbReference>
<evidence type="ECO:0000313" key="16">
    <source>
        <dbReference type="Proteomes" id="UP000784880"/>
    </source>
</evidence>
<accession>A0ABS6JEL0</accession>